<proteinExistence type="predicted"/>
<feature type="region of interest" description="Disordered" evidence="1">
    <location>
        <begin position="1"/>
        <end position="32"/>
    </location>
</feature>
<dbReference type="SUPFAM" id="SSF52091">
    <property type="entry name" value="SpoIIaa-like"/>
    <property type="match status" value="1"/>
</dbReference>
<dbReference type="Gene3D" id="3.30.750.24">
    <property type="entry name" value="STAS domain"/>
    <property type="match status" value="1"/>
</dbReference>
<dbReference type="EMBL" id="FNVO01000004">
    <property type="protein sequence ID" value="SEG23226.1"/>
    <property type="molecule type" value="Genomic_DNA"/>
</dbReference>
<reference evidence="4" key="1">
    <citation type="submission" date="2016-10" db="EMBL/GenBank/DDBJ databases">
        <authorList>
            <person name="Varghese N."/>
            <person name="Submissions S."/>
        </authorList>
    </citation>
    <scope>NUCLEOTIDE SEQUENCE [LARGE SCALE GENOMIC DNA]</scope>
    <source>
        <strain evidence="4">DSM 43163</strain>
    </source>
</reference>
<name>A0A1H5YIL3_9ACTN</name>
<dbReference type="InterPro" id="IPR036513">
    <property type="entry name" value="STAS_dom_sf"/>
</dbReference>
<dbReference type="Pfam" id="PF01740">
    <property type="entry name" value="STAS"/>
    <property type="match status" value="1"/>
</dbReference>
<evidence type="ECO:0000256" key="1">
    <source>
        <dbReference type="SAM" id="MobiDB-lite"/>
    </source>
</evidence>
<dbReference type="AlphaFoldDB" id="A0A1H5YIL3"/>
<dbReference type="CDD" id="cd07043">
    <property type="entry name" value="STAS_anti-anti-sigma_factors"/>
    <property type="match status" value="1"/>
</dbReference>
<feature type="domain" description="STAS" evidence="2">
    <location>
        <begin position="31"/>
        <end position="106"/>
    </location>
</feature>
<organism evidence="3 4">
    <name type="scientific">Thermomonospora echinospora</name>
    <dbReference type="NCBI Taxonomy" id="1992"/>
    <lineage>
        <taxon>Bacteria</taxon>
        <taxon>Bacillati</taxon>
        <taxon>Actinomycetota</taxon>
        <taxon>Actinomycetes</taxon>
        <taxon>Streptosporangiales</taxon>
        <taxon>Thermomonosporaceae</taxon>
        <taxon>Thermomonospora</taxon>
    </lineage>
</organism>
<evidence type="ECO:0000313" key="4">
    <source>
        <dbReference type="Proteomes" id="UP000236723"/>
    </source>
</evidence>
<dbReference type="OrthoDB" id="3541003at2"/>
<dbReference type="Proteomes" id="UP000236723">
    <property type="component" value="Unassembled WGS sequence"/>
</dbReference>
<gene>
    <name evidence="3" type="ORF">SAMN04489712_1044</name>
</gene>
<accession>A0A1H5YIL3</accession>
<dbReference type="RefSeq" id="WP_103937488.1">
    <property type="nucleotide sequence ID" value="NZ_FNVO01000004.1"/>
</dbReference>
<sequence>MLVRPTAPQPLLSEADLPPAGPSAERGRDGLAVESARRGTSTVLKMTGPLHKGTVVTAEAEILSTIVLAPQPLNLVLDLTEVDAIDSHGVGLLAKAHFAAHAVRGVLHVVAPADSLAHRVPHLNVTDPASLRTDETEAAEAAAG</sequence>
<dbReference type="PROSITE" id="PS50801">
    <property type="entry name" value="STAS"/>
    <property type="match status" value="1"/>
</dbReference>
<evidence type="ECO:0000259" key="2">
    <source>
        <dbReference type="PROSITE" id="PS50801"/>
    </source>
</evidence>
<protein>
    <submittedName>
        <fullName evidence="3">Anti-anti-sigma factor</fullName>
    </submittedName>
</protein>
<dbReference type="InterPro" id="IPR002645">
    <property type="entry name" value="STAS_dom"/>
</dbReference>
<keyword evidence="4" id="KW-1185">Reference proteome</keyword>
<evidence type="ECO:0000313" key="3">
    <source>
        <dbReference type="EMBL" id="SEG23226.1"/>
    </source>
</evidence>